<protein>
    <recommendedName>
        <fullName evidence="8">ABC transmembrane type-1 domain-containing protein</fullName>
    </recommendedName>
</protein>
<feature type="domain" description="ABC transmembrane type-1" evidence="8">
    <location>
        <begin position="93"/>
        <end position="300"/>
    </location>
</feature>
<evidence type="ECO:0000256" key="7">
    <source>
        <dbReference type="RuleBase" id="RU363032"/>
    </source>
</evidence>
<keyword evidence="6 7" id="KW-0472">Membrane</keyword>
<dbReference type="GO" id="GO:0055085">
    <property type="term" value="P:transmembrane transport"/>
    <property type="evidence" value="ECO:0007669"/>
    <property type="project" value="InterPro"/>
</dbReference>
<dbReference type="CDD" id="cd06261">
    <property type="entry name" value="TM_PBP2"/>
    <property type="match status" value="1"/>
</dbReference>
<reference evidence="9 10" key="1">
    <citation type="submission" date="2015-07" db="EMBL/GenBank/DDBJ databases">
        <title>Whole genome sequence of Herpetosiphon geysericola DSM 7119.</title>
        <authorList>
            <person name="Hemp J."/>
            <person name="Ward L.M."/>
            <person name="Pace L.A."/>
            <person name="Fischer W.W."/>
        </authorList>
    </citation>
    <scope>NUCLEOTIDE SEQUENCE [LARGE SCALE GENOMIC DNA]</scope>
    <source>
        <strain evidence="9 10">DSM 7119</strain>
    </source>
</reference>
<evidence type="ECO:0000256" key="3">
    <source>
        <dbReference type="ARBA" id="ARBA00022475"/>
    </source>
</evidence>
<feature type="transmembrane region" description="Helical" evidence="7">
    <location>
        <begin position="9"/>
        <end position="28"/>
    </location>
</feature>
<dbReference type="PANTHER" id="PTHR43163">
    <property type="entry name" value="DIPEPTIDE TRANSPORT SYSTEM PERMEASE PROTEIN DPPB-RELATED"/>
    <property type="match status" value="1"/>
</dbReference>
<organism evidence="9 10">
    <name type="scientific">Herpetosiphon geysericola</name>
    <dbReference type="NCBI Taxonomy" id="70996"/>
    <lineage>
        <taxon>Bacteria</taxon>
        <taxon>Bacillati</taxon>
        <taxon>Chloroflexota</taxon>
        <taxon>Chloroflexia</taxon>
        <taxon>Herpetosiphonales</taxon>
        <taxon>Herpetosiphonaceae</taxon>
        <taxon>Herpetosiphon</taxon>
    </lineage>
</organism>
<dbReference type="InterPro" id="IPR035906">
    <property type="entry name" value="MetI-like_sf"/>
</dbReference>
<keyword evidence="3" id="KW-1003">Cell membrane</keyword>
<dbReference type="PROSITE" id="PS50928">
    <property type="entry name" value="ABC_TM1"/>
    <property type="match status" value="1"/>
</dbReference>
<evidence type="ECO:0000256" key="2">
    <source>
        <dbReference type="ARBA" id="ARBA00022448"/>
    </source>
</evidence>
<comment type="caution">
    <text evidence="9">The sequence shown here is derived from an EMBL/GenBank/DDBJ whole genome shotgun (WGS) entry which is preliminary data.</text>
</comment>
<evidence type="ECO:0000259" key="8">
    <source>
        <dbReference type="PROSITE" id="PS50928"/>
    </source>
</evidence>
<dbReference type="STRING" id="70996.SE18_16200"/>
<evidence type="ECO:0000313" key="9">
    <source>
        <dbReference type="EMBL" id="KPL85230.1"/>
    </source>
</evidence>
<evidence type="ECO:0000256" key="4">
    <source>
        <dbReference type="ARBA" id="ARBA00022692"/>
    </source>
</evidence>
<dbReference type="EMBL" id="LGKP01000025">
    <property type="protein sequence ID" value="KPL85230.1"/>
    <property type="molecule type" value="Genomic_DNA"/>
</dbReference>
<accession>A0A0P6Y6K2</accession>
<feature type="transmembrane region" description="Helical" evidence="7">
    <location>
        <begin position="99"/>
        <end position="119"/>
    </location>
</feature>
<dbReference type="Gene3D" id="1.10.3720.10">
    <property type="entry name" value="MetI-like"/>
    <property type="match status" value="1"/>
</dbReference>
<evidence type="ECO:0000256" key="1">
    <source>
        <dbReference type="ARBA" id="ARBA00004651"/>
    </source>
</evidence>
<dbReference type="PANTHER" id="PTHR43163:SF6">
    <property type="entry name" value="DIPEPTIDE TRANSPORT SYSTEM PERMEASE PROTEIN DPPB-RELATED"/>
    <property type="match status" value="1"/>
</dbReference>
<dbReference type="RefSeq" id="WP_054535508.1">
    <property type="nucleotide sequence ID" value="NZ_LGKP01000025.1"/>
</dbReference>
<feature type="transmembrane region" description="Helical" evidence="7">
    <location>
        <begin position="131"/>
        <end position="156"/>
    </location>
</feature>
<evidence type="ECO:0000256" key="5">
    <source>
        <dbReference type="ARBA" id="ARBA00022989"/>
    </source>
</evidence>
<evidence type="ECO:0000313" key="10">
    <source>
        <dbReference type="Proteomes" id="UP000050277"/>
    </source>
</evidence>
<dbReference type="AlphaFoldDB" id="A0A0P6Y6K2"/>
<dbReference type="OrthoDB" id="9807402at2"/>
<feature type="transmembrane region" description="Helical" evidence="7">
    <location>
        <begin position="178"/>
        <end position="201"/>
    </location>
</feature>
<comment type="subcellular location">
    <subcellularLocation>
        <location evidence="1 7">Cell membrane</location>
        <topology evidence="1 7">Multi-pass membrane protein</topology>
    </subcellularLocation>
</comment>
<name>A0A0P6Y6K2_9CHLR</name>
<dbReference type="Pfam" id="PF00528">
    <property type="entry name" value="BPD_transp_1"/>
    <property type="match status" value="1"/>
</dbReference>
<proteinExistence type="inferred from homology"/>
<dbReference type="InterPro" id="IPR000515">
    <property type="entry name" value="MetI-like"/>
</dbReference>
<feature type="transmembrane region" description="Helical" evidence="7">
    <location>
        <begin position="283"/>
        <end position="310"/>
    </location>
</feature>
<keyword evidence="5 7" id="KW-1133">Transmembrane helix</keyword>
<keyword evidence="10" id="KW-1185">Reference proteome</keyword>
<gene>
    <name evidence="9" type="ORF">SE18_16200</name>
</gene>
<sequence>MSRLILRKLGLLIVLVPLLHLFGAWYVYKYNGYFYPPKPIVIMTENGRTDGVQFDTQPFMTSYRETISAMANGDLGRINEDRTKVNEYIDDFIIRSAKLLGVAFLTTIVLGLGMCLLAISPRTGRISPVMVSMFTLGNAIPGFFLGSLLILALLYAKRMGWTNQLLLPVQGYSTAKHMILPALILALRPAFYIASIGAGLLENEFQQDYVRFAKSKGLRWRTIVRRHAIPNVAPAVFASLGRGLQMVVGSLVLVEALFDWRGVGWMLFNTLTNEKAITFFNPLILSLLLALLGAVLIAVDLLASVLSLWINPLGRHASAGRG</sequence>
<dbReference type="GO" id="GO:0005886">
    <property type="term" value="C:plasma membrane"/>
    <property type="evidence" value="ECO:0007669"/>
    <property type="project" value="UniProtKB-SubCell"/>
</dbReference>
<keyword evidence="2 7" id="KW-0813">Transport</keyword>
<keyword evidence="4 7" id="KW-0812">Transmembrane</keyword>
<comment type="similarity">
    <text evidence="7">Belongs to the binding-protein-dependent transport system permease family.</text>
</comment>
<dbReference type="SUPFAM" id="SSF161098">
    <property type="entry name" value="MetI-like"/>
    <property type="match status" value="1"/>
</dbReference>
<dbReference type="Proteomes" id="UP000050277">
    <property type="component" value="Unassembled WGS sequence"/>
</dbReference>
<evidence type="ECO:0000256" key="6">
    <source>
        <dbReference type="ARBA" id="ARBA00023136"/>
    </source>
</evidence>